<dbReference type="NCBIfam" id="TIGR04183">
    <property type="entry name" value="Por_Secre_tail"/>
    <property type="match status" value="1"/>
</dbReference>
<accession>A0A3P1BFY3</accession>
<dbReference type="OrthoDB" id="1490051at2"/>
<evidence type="ECO:0000313" key="1">
    <source>
        <dbReference type="EMBL" id="RRA99831.1"/>
    </source>
</evidence>
<comment type="caution">
    <text evidence="1">The sequence shown here is derived from an EMBL/GenBank/DDBJ whole genome shotgun (WGS) entry which is preliminary data.</text>
</comment>
<dbReference type="EMBL" id="RQJO01000011">
    <property type="protein sequence ID" value="RRA99831.1"/>
    <property type="molecule type" value="Genomic_DNA"/>
</dbReference>
<reference evidence="1 2" key="1">
    <citation type="submission" date="2018-11" db="EMBL/GenBank/DDBJ databases">
        <authorList>
            <person name="Zhou Z."/>
            <person name="Wang G."/>
        </authorList>
    </citation>
    <scope>NUCLEOTIDE SEQUENCE [LARGE SCALE GENOMIC DNA]</scope>
    <source>
        <strain evidence="1 2">KCTC52004</strain>
    </source>
</reference>
<proteinExistence type="predicted"/>
<dbReference type="InterPro" id="IPR013783">
    <property type="entry name" value="Ig-like_fold"/>
</dbReference>
<gene>
    <name evidence="1" type="ORF">EHT25_24675</name>
</gene>
<protein>
    <submittedName>
        <fullName evidence="1">T9SS C-terminal target domain-containing protein</fullName>
    </submittedName>
</protein>
<evidence type="ECO:0000313" key="2">
    <source>
        <dbReference type="Proteomes" id="UP000271925"/>
    </source>
</evidence>
<keyword evidence="2" id="KW-1185">Reference proteome</keyword>
<dbReference type="Gene3D" id="2.60.40.10">
    <property type="entry name" value="Immunoglobulins"/>
    <property type="match status" value="1"/>
</dbReference>
<sequence>MHKHLLIRFIQYATSMNHLLRLTGFTILFFLFFQPVIGQTLYSQNFTGGLSGWTASNSTAISVTTTSASSGYTTPIAASGGNNVSFGECGGNSEHTIVSPSISTVGQTNLMVGFGRRKTAAFGPQVVIFEFSTDGGTSWTNISSDVSSVATTTWGLSIFNLPVAAENQANLSFRFRFTPPAGAACATAFRIDDFTVSANSALPVKLTYFQGTAKSNGNQLTWETAWERGTSHFAIERSVDAEEFTVIGQVAAIGGVDKAQLYTFIDGEPLPGTSYYRLRQVDTDGSEQPSRIIAVGRSEERLMVYNNPSSGQEIRLSVSNADPASVQLYTITGQSLPFRLTQLSETEWLIQPVRSLKPGLYFISIGQNNQRRTVRVIVQ</sequence>
<name>A0A3P1BFY3_9BACT</name>
<dbReference type="AlphaFoldDB" id="A0A3P1BFY3"/>
<dbReference type="Gene3D" id="2.60.120.260">
    <property type="entry name" value="Galactose-binding domain-like"/>
    <property type="match status" value="1"/>
</dbReference>
<dbReference type="InterPro" id="IPR026444">
    <property type="entry name" value="Secre_tail"/>
</dbReference>
<dbReference type="Proteomes" id="UP000271925">
    <property type="component" value="Unassembled WGS sequence"/>
</dbReference>
<organism evidence="1 2">
    <name type="scientific">Larkinella rosea</name>
    <dbReference type="NCBI Taxonomy" id="2025312"/>
    <lineage>
        <taxon>Bacteria</taxon>
        <taxon>Pseudomonadati</taxon>
        <taxon>Bacteroidota</taxon>
        <taxon>Cytophagia</taxon>
        <taxon>Cytophagales</taxon>
        <taxon>Spirosomataceae</taxon>
        <taxon>Larkinella</taxon>
    </lineage>
</organism>